<sequence>MTKLLDARTSQNASFQNSLSSPISSTLTAFGQVGLNCFNPGTDIRVQMNGIVTVEFLAGSPSTTVLITIVRGTLATDPPVYTGIFAVNGVSQDGPLIVPFAFTASDNNVPAPASHLLVYTAFVSASRVTAVRIGPESFNAAAYSD</sequence>
<protein>
    <submittedName>
        <fullName evidence="1">Uncharacterized protein</fullName>
    </submittedName>
</protein>
<evidence type="ECO:0000313" key="1">
    <source>
        <dbReference type="EMBL" id="MDG0810412.1"/>
    </source>
</evidence>
<name>A0A9X4KZ56_9BACL</name>
<dbReference type="EMBL" id="JAPDIA010000003">
    <property type="protein sequence ID" value="MDG0810412.1"/>
    <property type="molecule type" value="Genomic_DNA"/>
</dbReference>
<dbReference type="Proteomes" id="UP001153404">
    <property type="component" value="Unassembled WGS sequence"/>
</dbReference>
<organism evidence="1 2">
    <name type="scientific">Cohnella rhizosphaerae</name>
    <dbReference type="NCBI Taxonomy" id="1457232"/>
    <lineage>
        <taxon>Bacteria</taxon>
        <taxon>Bacillati</taxon>
        <taxon>Bacillota</taxon>
        <taxon>Bacilli</taxon>
        <taxon>Bacillales</taxon>
        <taxon>Paenibacillaceae</taxon>
        <taxon>Cohnella</taxon>
    </lineage>
</organism>
<accession>A0A9X4KZ56</accession>
<proteinExistence type="predicted"/>
<reference evidence="1" key="1">
    <citation type="submission" date="2022-10" db="EMBL/GenBank/DDBJ databases">
        <title>Comparative genomic analysis of Cohnella hashimotonis sp. nov., isolated from the International Space Station.</title>
        <authorList>
            <person name="Simpson A."/>
            <person name="Venkateswaran K."/>
        </authorList>
    </citation>
    <scope>NUCLEOTIDE SEQUENCE</scope>
    <source>
        <strain evidence="1">DSM 28161</strain>
    </source>
</reference>
<evidence type="ECO:0000313" key="2">
    <source>
        <dbReference type="Proteomes" id="UP001153404"/>
    </source>
</evidence>
<gene>
    <name evidence="1" type="ORF">OMP40_14410</name>
</gene>
<dbReference type="AlphaFoldDB" id="A0A9X4KZ56"/>
<keyword evidence="2" id="KW-1185">Reference proteome</keyword>
<comment type="caution">
    <text evidence="1">The sequence shown here is derived from an EMBL/GenBank/DDBJ whole genome shotgun (WGS) entry which is preliminary data.</text>
</comment>
<dbReference type="RefSeq" id="WP_277532231.1">
    <property type="nucleotide sequence ID" value="NZ_JAPDIA010000003.1"/>
</dbReference>